<dbReference type="Pfam" id="PF00254">
    <property type="entry name" value="FKBP_C"/>
    <property type="match status" value="1"/>
</dbReference>
<evidence type="ECO:0000259" key="8">
    <source>
        <dbReference type="PROSITE" id="PS50059"/>
    </source>
</evidence>
<dbReference type="STRING" id="282301.A0A267DM89"/>
<dbReference type="GO" id="GO:0003755">
    <property type="term" value="F:peptidyl-prolyl cis-trans isomerase activity"/>
    <property type="evidence" value="ECO:0007669"/>
    <property type="project" value="UniProtKB-KW"/>
</dbReference>
<evidence type="ECO:0000256" key="2">
    <source>
        <dbReference type="ARBA" id="ARBA00013194"/>
    </source>
</evidence>
<reference evidence="9 10" key="1">
    <citation type="submission" date="2017-06" db="EMBL/GenBank/DDBJ databases">
        <title>A platform for efficient transgenesis in Macrostomum lignano, a flatworm model organism for stem cell research.</title>
        <authorList>
            <person name="Berezikov E."/>
        </authorList>
    </citation>
    <scope>NUCLEOTIDE SEQUENCE [LARGE SCALE GENOMIC DNA]</scope>
    <source>
        <strain evidence="9">DV1</strain>
        <tissue evidence="9">Whole organism</tissue>
    </source>
</reference>
<feature type="chain" id="PRO_5012628043" description="peptidylprolyl isomerase" evidence="7">
    <location>
        <begin position="17"/>
        <end position="176"/>
    </location>
</feature>
<protein>
    <recommendedName>
        <fullName evidence="2 5">peptidylprolyl isomerase</fullName>
        <ecNumber evidence="2 5">5.2.1.8</ecNumber>
    </recommendedName>
</protein>
<keyword evidence="6" id="KW-0812">Transmembrane</keyword>
<evidence type="ECO:0000256" key="1">
    <source>
        <dbReference type="ARBA" id="ARBA00000971"/>
    </source>
</evidence>
<keyword evidence="4 5" id="KW-0413">Isomerase</keyword>
<dbReference type="GO" id="GO:0005783">
    <property type="term" value="C:endoplasmic reticulum"/>
    <property type="evidence" value="ECO:0007669"/>
    <property type="project" value="TreeGrafter"/>
</dbReference>
<evidence type="ECO:0000256" key="7">
    <source>
        <dbReference type="SAM" id="SignalP"/>
    </source>
</evidence>
<keyword evidence="7" id="KW-0732">Signal</keyword>
<sequence length="176" mass="19613">LVLLLPLLCRAGYVEITTLSKPDACQDQVRQNDRVAVHYTGKFASGQVFDSSYSRGEPIEFVLGKRHVIPGWEQGLLGMCVDEIRKLVIPPELAYGKQGHPPVIPPDSTLVFETKLVSIKRDSGGRFDLSGASLHSLASLIAVPAFILYAVYYVAKRYKEQEAEQKKAKQLRKKRS</sequence>
<name>A0A267DM89_9PLAT</name>
<evidence type="ECO:0000256" key="6">
    <source>
        <dbReference type="SAM" id="Phobius"/>
    </source>
</evidence>
<evidence type="ECO:0000313" key="9">
    <source>
        <dbReference type="EMBL" id="PAA50423.1"/>
    </source>
</evidence>
<keyword evidence="3 5" id="KW-0697">Rotamase</keyword>
<dbReference type="SUPFAM" id="SSF54534">
    <property type="entry name" value="FKBP-like"/>
    <property type="match status" value="1"/>
</dbReference>
<dbReference type="PANTHER" id="PTHR45779:SF7">
    <property type="entry name" value="PEPTIDYLPROLYL ISOMERASE"/>
    <property type="match status" value="1"/>
</dbReference>
<evidence type="ECO:0000256" key="4">
    <source>
        <dbReference type="ARBA" id="ARBA00023235"/>
    </source>
</evidence>
<dbReference type="Gene3D" id="3.10.50.40">
    <property type="match status" value="1"/>
</dbReference>
<comment type="caution">
    <text evidence="9">The sequence shown here is derived from an EMBL/GenBank/DDBJ whole genome shotgun (WGS) entry which is preliminary data.</text>
</comment>
<dbReference type="PANTHER" id="PTHR45779">
    <property type="entry name" value="PEPTIDYLPROLYL ISOMERASE"/>
    <property type="match status" value="1"/>
</dbReference>
<accession>A0A267DM89</accession>
<dbReference type="InterPro" id="IPR046357">
    <property type="entry name" value="PPIase_dom_sf"/>
</dbReference>
<feature type="non-terminal residue" evidence="9">
    <location>
        <position position="1"/>
    </location>
</feature>
<comment type="catalytic activity">
    <reaction evidence="1 5">
        <text>[protein]-peptidylproline (omega=180) = [protein]-peptidylproline (omega=0)</text>
        <dbReference type="Rhea" id="RHEA:16237"/>
        <dbReference type="Rhea" id="RHEA-COMP:10747"/>
        <dbReference type="Rhea" id="RHEA-COMP:10748"/>
        <dbReference type="ChEBI" id="CHEBI:83833"/>
        <dbReference type="ChEBI" id="CHEBI:83834"/>
        <dbReference type="EC" id="5.2.1.8"/>
    </reaction>
</comment>
<evidence type="ECO:0000256" key="5">
    <source>
        <dbReference type="PROSITE-ProRule" id="PRU00277"/>
    </source>
</evidence>
<dbReference type="PROSITE" id="PS50059">
    <property type="entry name" value="FKBP_PPIASE"/>
    <property type="match status" value="1"/>
</dbReference>
<dbReference type="InterPro" id="IPR001179">
    <property type="entry name" value="PPIase_FKBP_dom"/>
</dbReference>
<evidence type="ECO:0000256" key="3">
    <source>
        <dbReference type="ARBA" id="ARBA00023110"/>
    </source>
</evidence>
<evidence type="ECO:0000313" key="10">
    <source>
        <dbReference type="Proteomes" id="UP000215902"/>
    </source>
</evidence>
<dbReference type="FunFam" id="3.10.50.40:FF:000006">
    <property type="entry name" value="Peptidyl-prolyl cis-trans isomerase"/>
    <property type="match status" value="1"/>
</dbReference>
<proteinExistence type="predicted"/>
<dbReference type="Proteomes" id="UP000215902">
    <property type="component" value="Unassembled WGS sequence"/>
</dbReference>
<feature type="signal peptide" evidence="7">
    <location>
        <begin position="1"/>
        <end position="16"/>
    </location>
</feature>
<feature type="transmembrane region" description="Helical" evidence="6">
    <location>
        <begin position="134"/>
        <end position="155"/>
    </location>
</feature>
<dbReference type="InterPro" id="IPR044609">
    <property type="entry name" value="FKBP2/11"/>
</dbReference>
<keyword evidence="6" id="KW-0472">Membrane</keyword>
<dbReference type="AlphaFoldDB" id="A0A267DM89"/>
<keyword evidence="6" id="KW-1133">Transmembrane helix</keyword>
<keyword evidence="10" id="KW-1185">Reference proteome</keyword>
<dbReference type="EMBL" id="NIVC01003640">
    <property type="protein sequence ID" value="PAA50423.1"/>
    <property type="molecule type" value="Genomic_DNA"/>
</dbReference>
<feature type="domain" description="PPIase FKBP-type" evidence="8">
    <location>
        <begin position="32"/>
        <end position="120"/>
    </location>
</feature>
<organism evidence="9 10">
    <name type="scientific">Macrostomum lignano</name>
    <dbReference type="NCBI Taxonomy" id="282301"/>
    <lineage>
        <taxon>Eukaryota</taxon>
        <taxon>Metazoa</taxon>
        <taxon>Spiralia</taxon>
        <taxon>Lophotrochozoa</taxon>
        <taxon>Platyhelminthes</taxon>
        <taxon>Rhabditophora</taxon>
        <taxon>Macrostomorpha</taxon>
        <taxon>Macrostomida</taxon>
        <taxon>Macrostomidae</taxon>
        <taxon>Macrostomum</taxon>
    </lineage>
</organism>
<dbReference type="EC" id="5.2.1.8" evidence="2 5"/>
<gene>
    <name evidence="9" type="ORF">BOX15_Mlig034584g1</name>
</gene>
<dbReference type="OrthoDB" id="77911at2759"/>